<dbReference type="Proteomes" id="UP000010475">
    <property type="component" value="Chromosome"/>
</dbReference>
<name>K9X158_9NOST</name>
<accession>K9X158</accession>
<dbReference type="HOGENOM" id="CLU_030408_1_0_3"/>
<dbReference type="Pfam" id="PF14903">
    <property type="entry name" value="WG_beta_rep"/>
    <property type="match status" value="6"/>
</dbReference>
<evidence type="ECO:0000313" key="2">
    <source>
        <dbReference type="Proteomes" id="UP000010475"/>
    </source>
</evidence>
<dbReference type="PANTHER" id="PTHR37841:SF1">
    <property type="entry name" value="DUF3298 DOMAIN-CONTAINING PROTEIN"/>
    <property type="match status" value="1"/>
</dbReference>
<sequence length="373" mass="42909">MLIIMLYPVVKDDKYGFINAKGELVVEPTYDLVGRFVEDRCIVEKFYDYDLNLEHNRFQGYINSKGEEIIPLQPCYFCLSFSEELAQFEEINGKVGFIDKSGKFKIPPQFEIDYEGEVSLGFSEGIAAVAYEEGWSYINKEGKELFDIRFEIAQRFQDGYALVRPVEQVSQAEELFFIDKTGQRLETIPCKINFFSQGFRNGLCEVLLPQSDQEHELDNIGFINTAGNLAFEGRFAYSSGFHEGLCIVKKWGVKEEKWQRKYGVINTQNQWVIEPLYEEIGLFNYGIAPFRQNNKWGLLNDQGKVILSPQFSFISSFNSYLQPRDPFHNSEFAELTTAMIAEPGQKTRNSKPDTEVYINRTGEIVSSFDISDS</sequence>
<reference evidence="1 2" key="1">
    <citation type="submission" date="2012-06" db="EMBL/GenBank/DDBJ databases">
        <title>Finished chromosome of genome of Cylindrospermum stagnale PCC 7417.</title>
        <authorList>
            <consortium name="US DOE Joint Genome Institute"/>
            <person name="Gugger M."/>
            <person name="Coursin T."/>
            <person name="Rippka R."/>
            <person name="Tandeau De Marsac N."/>
            <person name="Huntemann M."/>
            <person name="Wei C.-L."/>
            <person name="Han J."/>
            <person name="Detter J.C."/>
            <person name="Han C."/>
            <person name="Tapia R."/>
            <person name="Chen A."/>
            <person name="Kyrpides N."/>
            <person name="Mavromatis K."/>
            <person name="Markowitz V."/>
            <person name="Szeto E."/>
            <person name="Ivanova N."/>
            <person name="Pagani I."/>
            <person name="Pati A."/>
            <person name="Goodwin L."/>
            <person name="Nordberg H.P."/>
            <person name="Cantor M.N."/>
            <person name="Hua S.X."/>
            <person name="Woyke T."/>
            <person name="Kerfeld C.A."/>
        </authorList>
    </citation>
    <scope>NUCLEOTIDE SEQUENCE [LARGE SCALE GENOMIC DNA]</scope>
    <source>
        <strain evidence="1 2">PCC 7417</strain>
    </source>
</reference>
<dbReference type="EMBL" id="CP003642">
    <property type="protein sequence ID" value="AFZ26208.1"/>
    <property type="molecule type" value="Genomic_DNA"/>
</dbReference>
<dbReference type="OrthoDB" id="210273at2"/>
<dbReference type="SUPFAM" id="SSF69360">
    <property type="entry name" value="Cell wall binding repeat"/>
    <property type="match status" value="1"/>
</dbReference>
<gene>
    <name evidence="1" type="ORF">Cylst_4102</name>
</gene>
<dbReference type="eggNOG" id="COG5263">
    <property type="taxonomic scope" value="Bacteria"/>
</dbReference>
<organism evidence="1 2">
    <name type="scientific">Cylindrospermum stagnale PCC 7417</name>
    <dbReference type="NCBI Taxonomy" id="56107"/>
    <lineage>
        <taxon>Bacteria</taxon>
        <taxon>Bacillati</taxon>
        <taxon>Cyanobacteriota</taxon>
        <taxon>Cyanophyceae</taxon>
        <taxon>Nostocales</taxon>
        <taxon>Nostocaceae</taxon>
        <taxon>Cylindrospermum</taxon>
    </lineage>
</organism>
<keyword evidence="2" id="KW-1185">Reference proteome</keyword>
<dbReference type="STRING" id="56107.Cylst_4102"/>
<dbReference type="RefSeq" id="WP_015209450.1">
    <property type="nucleotide sequence ID" value="NC_019757.1"/>
</dbReference>
<dbReference type="KEGG" id="csg:Cylst_4102"/>
<dbReference type="PANTHER" id="PTHR37841">
    <property type="entry name" value="GLR2918 PROTEIN"/>
    <property type="match status" value="1"/>
</dbReference>
<protein>
    <submittedName>
        <fullName evidence="1">KWG repeat protein</fullName>
    </submittedName>
</protein>
<proteinExistence type="predicted"/>
<dbReference type="InterPro" id="IPR032774">
    <property type="entry name" value="WG_beta_rep"/>
</dbReference>
<evidence type="ECO:0000313" key="1">
    <source>
        <dbReference type="EMBL" id="AFZ26208.1"/>
    </source>
</evidence>
<dbReference type="PATRIC" id="fig|56107.3.peg.4502"/>
<dbReference type="AlphaFoldDB" id="K9X158"/>